<dbReference type="RefSeq" id="WP_103627945.1">
    <property type="nucleotide sequence ID" value="NZ_JAQOOU010000004.1"/>
</dbReference>
<dbReference type="AlphaFoldDB" id="A0A5Z1D9F5"/>
<organism evidence="2">
    <name type="scientific">Campylobacter jejuni</name>
    <dbReference type="NCBI Taxonomy" id="197"/>
    <lineage>
        <taxon>Bacteria</taxon>
        <taxon>Pseudomonadati</taxon>
        <taxon>Campylobacterota</taxon>
        <taxon>Epsilonproteobacteria</taxon>
        <taxon>Campylobacterales</taxon>
        <taxon>Campylobacteraceae</taxon>
        <taxon>Campylobacter</taxon>
    </lineage>
</organism>
<sequence length="586" mass="68399">MRKNKILIMGASNSILPGGLRAGLSQSNVDFDNLSIGGSIASSKIYTILKYKQRIKEADLVILECNLADVDRVVFDDIGFEECIRNTCWLYEELYKINEKVLNLLLVNTHKNEVEKYIRNIHKLLCNKYGFNSIDMHSYYESREILNFFLSHPDPTHQISTIMYNLGKNIVTNIENFKKSKINIKQHNPLFLYLTPLDLDLIEGNLQYSLKKHPLFQECQTYRIELNTKLKFPTKYSNFILIGMHTYNEELKIKNWMKKRQSYGNIAITNDTCCIVKAAACYNTFLDIKKHFIIDKNTYIKFETNKPATENSFMVVFSENKKNTLNYIDVSAFLLADQNGKFDFSEEIKLIQNENITIDKEYDFTYLVPPVEDYKTAIEEYNFRMDPIKLAPLQKQIKEKDNIISTLNQEKTTLQNELNSFPIKKQRLELANLEQDLVVKKLESKKLAKSLGIKMSIINPKITFIQANSAKARIQNHLSYKLGQALITNSKSILGYIRMPYVLSYIKDKHKFEQKAYEEKIKENPNLALPPLETYPDYNEALKEKECFTYKLGEALMQANKNWYGGGYIKFIFKDVPRLKRERIKR</sequence>
<keyword evidence="2" id="KW-0328">Glycosyltransferase</keyword>
<dbReference type="GO" id="GO:0016757">
    <property type="term" value="F:glycosyltransferase activity"/>
    <property type="evidence" value="ECO:0007669"/>
    <property type="project" value="UniProtKB-KW"/>
</dbReference>
<name>A0A5Z1D9F5_CAMJU</name>
<evidence type="ECO:0000313" key="2">
    <source>
        <dbReference type="EMBL" id="ECR1524494.1"/>
    </source>
</evidence>
<reference evidence="2" key="1">
    <citation type="submission" date="2019-09" db="EMBL/GenBank/DDBJ databases">
        <authorList>
            <person name="Ashton P.M."/>
            <person name="Dallman T."/>
            <person name="Nair S."/>
            <person name="De Pinna E."/>
            <person name="Peters T."/>
            <person name="Grant K."/>
        </authorList>
    </citation>
    <scope>NUCLEOTIDE SEQUENCE</scope>
    <source>
        <strain evidence="2">228903</strain>
    </source>
</reference>
<proteinExistence type="predicted"/>
<keyword evidence="2" id="KW-0808">Transferase</keyword>
<comment type="caution">
    <text evidence="2">The sequence shown here is derived from an EMBL/GenBank/DDBJ whole genome shotgun (WGS) entry which is preliminary data.</text>
</comment>
<keyword evidence="1" id="KW-0175">Coiled coil</keyword>
<gene>
    <name evidence="2" type="ORF">F0J77_08750</name>
</gene>
<protein>
    <submittedName>
        <fullName evidence="2">Alpha-2,3-sialyltransferase</fullName>
    </submittedName>
</protein>
<accession>A0A5Z1D9F5</accession>
<evidence type="ECO:0000256" key="1">
    <source>
        <dbReference type="SAM" id="Coils"/>
    </source>
</evidence>
<dbReference type="SUPFAM" id="SSF52266">
    <property type="entry name" value="SGNH hydrolase"/>
    <property type="match status" value="1"/>
</dbReference>
<dbReference type="EMBL" id="AAKENF010000022">
    <property type="protein sequence ID" value="ECR1524494.1"/>
    <property type="molecule type" value="Genomic_DNA"/>
</dbReference>
<feature type="coiled-coil region" evidence="1">
    <location>
        <begin position="397"/>
        <end position="443"/>
    </location>
</feature>